<organism evidence="12 13">
    <name type="scientific">Sphingomonas colocasiae</name>
    <dbReference type="NCBI Taxonomy" id="1848973"/>
    <lineage>
        <taxon>Bacteria</taxon>
        <taxon>Pseudomonadati</taxon>
        <taxon>Pseudomonadota</taxon>
        <taxon>Alphaproteobacteria</taxon>
        <taxon>Sphingomonadales</taxon>
        <taxon>Sphingomonadaceae</taxon>
        <taxon>Sphingomonas</taxon>
    </lineage>
</organism>
<comment type="subcellular location">
    <subcellularLocation>
        <location evidence="1 9">Cell inner membrane</location>
        <topology evidence="1 9">Single-pass membrane protein</topology>
    </subcellularLocation>
</comment>
<evidence type="ECO:0000256" key="4">
    <source>
        <dbReference type="ARBA" id="ARBA00022475"/>
    </source>
</evidence>
<dbReference type="Gene3D" id="2.40.30.170">
    <property type="match status" value="1"/>
</dbReference>
<keyword evidence="13" id="KW-1185">Reference proteome</keyword>
<dbReference type="InterPro" id="IPR010129">
    <property type="entry name" value="T1SS_HlyD"/>
</dbReference>
<evidence type="ECO:0000256" key="8">
    <source>
        <dbReference type="ARBA" id="ARBA00023136"/>
    </source>
</evidence>
<comment type="similarity">
    <text evidence="2 9">Belongs to the membrane fusion protein (MFP) (TC 8.A.1) family.</text>
</comment>
<dbReference type="InterPro" id="IPR058781">
    <property type="entry name" value="HH_AprE-like"/>
</dbReference>
<dbReference type="Gene3D" id="2.40.50.100">
    <property type="match status" value="1"/>
</dbReference>
<protein>
    <recommendedName>
        <fullName evidence="9">Membrane fusion protein (MFP) family protein</fullName>
    </recommendedName>
</protein>
<name>A0ABS7Q1H3_9SPHN</name>
<reference evidence="12 13" key="1">
    <citation type="submission" date="2021-08" db="EMBL/GenBank/DDBJ databases">
        <authorList>
            <person name="Tuo L."/>
        </authorList>
    </citation>
    <scope>NUCLEOTIDE SEQUENCE [LARGE SCALE GENOMIC DNA]</scope>
    <source>
        <strain evidence="12 13">JCM 31229</strain>
    </source>
</reference>
<evidence type="ECO:0000256" key="5">
    <source>
        <dbReference type="ARBA" id="ARBA00022519"/>
    </source>
</evidence>
<keyword evidence="6" id="KW-0812">Transmembrane</keyword>
<comment type="caution">
    <text evidence="12">The sequence shown here is derived from an EMBL/GenBank/DDBJ whole genome shotgun (WGS) entry which is preliminary data.</text>
</comment>
<evidence type="ECO:0000256" key="1">
    <source>
        <dbReference type="ARBA" id="ARBA00004377"/>
    </source>
</evidence>
<feature type="domain" description="AprE-like long alpha-helical hairpin" evidence="10">
    <location>
        <begin position="137"/>
        <end position="275"/>
    </location>
</feature>
<evidence type="ECO:0000256" key="2">
    <source>
        <dbReference type="ARBA" id="ARBA00009477"/>
    </source>
</evidence>
<proteinExistence type="inferred from homology"/>
<dbReference type="PRINTS" id="PR01490">
    <property type="entry name" value="RTXTOXIND"/>
</dbReference>
<evidence type="ECO:0000256" key="7">
    <source>
        <dbReference type="ARBA" id="ARBA00022989"/>
    </source>
</evidence>
<dbReference type="InterPro" id="IPR050739">
    <property type="entry name" value="MFP"/>
</dbReference>
<evidence type="ECO:0000259" key="10">
    <source>
        <dbReference type="Pfam" id="PF25994"/>
    </source>
</evidence>
<dbReference type="PROSITE" id="PS00543">
    <property type="entry name" value="HLYD_FAMILY"/>
    <property type="match status" value="1"/>
</dbReference>
<dbReference type="Pfam" id="PF25994">
    <property type="entry name" value="HH_AprE"/>
    <property type="match status" value="1"/>
</dbReference>
<accession>A0ABS7Q1H3</accession>
<dbReference type="Proteomes" id="UP000706039">
    <property type="component" value="Unassembled WGS sequence"/>
</dbReference>
<keyword evidence="3 9" id="KW-0813">Transport</keyword>
<feature type="domain" description="AprE-like beta-barrel" evidence="11">
    <location>
        <begin position="319"/>
        <end position="409"/>
    </location>
</feature>
<evidence type="ECO:0000259" key="11">
    <source>
        <dbReference type="Pfam" id="PF26002"/>
    </source>
</evidence>
<evidence type="ECO:0000313" key="13">
    <source>
        <dbReference type="Proteomes" id="UP000706039"/>
    </source>
</evidence>
<evidence type="ECO:0000256" key="6">
    <source>
        <dbReference type="ARBA" id="ARBA00022692"/>
    </source>
</evidence>
<dbReference type="RefSeq" id="WP_222993982.1">
    <property type="nucleotide sequence ID" value="NZ_JAINVV010000017.1"/>
</dbReference>
<keyword evidence="4 9" id="KW-1003">Cell membrane</keyword>
<gene>
    <name evidence="12" type="ORF">K7G82_29025</name>
</gene>
<dbReference type="InterPro" id="IPR058982">
    <property type="entry name" value="Beta-barrel_AprE"/>
</dbReference>
<sequence length="432" mass="46026">MTRIRHFIAWVQALSGPRLIIFTSAVGLGICLLWASLAQVDEVTRGQGRVIPSSKVQVVQAAEPATIDAILVRSGQPVRKGQLLVRLDDTDSASALGQIAAENRSLAARASRLGQEGGIGGGSDCAPKPDGSVAPECREEAALQAVRRQALGSRMAALGAAVEQRRREYAEAQATASSLRGSIALAQRQVEMLAPLAEKSIVPQTELLTARRELVDLQGRLAAAQQTISRASAGVGEAQAQASEASLQFRQEALNERSQLSAKIAVNAESLRGAAGRLQRAEIRSPVNGVVNDVQVTTVGGFVNAGQKIMQVVPMGDKLLIEARVKPSDIAFIKVDDRANVKVTAYDFSIYGGLVGKVVQVSADSIYDEVAKEAYFTVVVQTDRAYLVSGGRQLPITPGMICDVEIITGRKSVLSYLLKPVLKARSEALRER</sequence>
<dbReference type="PANTHER" id="PTHR30386">
    <property type="entry name" value="MEMBRANE FUSION SUBUNIT OF EMRAB-TOLC MULTIDRUG EFFLUX PUMP"/>
    <property type="match status" value="1"/>
</dbReference>
<dbReference type="Pfam" id="PF26002">
    <property type="entry name" value="Beta-barrel_AprE"/>
    <property type="match status" value="1"/>
</dbReference>
<evidence type="ECO:0000256" key="3">
    <source>
        <dbReference type="ARBA" id="ARBA00022448"/>
    </source>
</evidence>
<dbReference type="NCBIfam" id="TIGR01843">
    <property type="entry name" value="type_I_hlyD"/>
    <property type="match status" value="1"/>
</dbReference>
<evidence type="ECO:0000313" key="12">
    <source>
        <dbReference type="EMBL" id="MBY8826382.1"/>
    </source>
</evidence>
<dbReference type="EMBL" id="JAINVV010000017">
    <property type="protein sequence ID" value="MBY8826382.1"/>
    <property type="molecule type" value="Genomic_DNA"/>
</dbReference>
<evidence type="ECO:0000256" key="9">
    <source>
        <dbReference type="RuleBase" id="RU365093"/>
    </source>
</evidence>
<dbReference type="InterPro" id="IPR006144">
    <property type="entry name" value="Secretion_HlyD_CS"/>
</dbReference>
<keyword evidence="7" id="KW-1133">Transmembrane helix</keyword>
<keyword evidence="8" id="KW-0472">Membrane</keyword>
<dbReference type="PANTHER" id="PTHR30386:SF26">
    <property type="entry name" value="TRANSPORT PROTEIN COMB"/>
    <property type="match status" value="1"/>
</dbReference>
<keyword evidence="5 9" id="KW-0997">Cell inner membrane</keyword>